<sequence>MGRPALGRIADAVRAAWAPSIAADCRQDWRAGFEVGTRSRASEEGDSTAVEPSMISASTSKPDSQLTGTSISKG</sequence>
<feature type="region of interest" description="Disordered" evidence="1">
    <location>
        <begin position="36"/>
        <end position="74"/>
    </location>
</feature>
<proteinExistence type="predicted"/>
<organism evidence="2 3">
    <name type="scientific">Microbacterium ureisolvens</name>
    <dbReference type="NCBI Taxonomy" id="2781186"/>
    <lineage>
        <taxon>Bacteria</taxon>
        <taxon>Bacillati</taxon>
        <taxon>Actinomycetota</taxon>
        <taxon>Actinomycetes</taxon>
        <taxon>Micrococcales</taxon>
        <taxon>Microbacteriaceae</taxon>
        <taxon>Microbacterium</taxon>
    </lineage>
</organism>
<comment type="caution">
    <text evidence="2">The sequence shown here is derived from an EMBL/GenBank/DDBJ whole genome shotgun (WGS) entry which is preliminary data.</text>
</comment>
<evidence type="ECO:0000256" key="1">
    <source>
        <dbReference type="SAM" id="MobiDB-lite"/>
    </source>
</evidence>
<keyword evidence="3" id="KW-1185">Reference proteome</keyword>
<accession>A0ABS7I1E2</accession>
<gene>
    <name evidence="2" type="ORF">JNB61_11650</name>
</gene>
<name>A0ABS7I1E2_9MICO</name>
<reference evidence="2 3" key="1">
    <citation type="journal article" date="2021" name="MBio">
        <title>Poor Competitiveness of Bradyrhizobium in Pigeon Pea Root Colonization in Indian Soils.</title>
        <authorList>
            <person name="Chalasani D."/>
            <person name="Basu A."/>
            <person name="Pullabhotla S.V.S.R.N."/>
            <person name="Jorrin B."/>
            <person name="Neal A.L."/>
            <person name="Poole P.S."/>
            <person name="Podile A.R."/>
            <person name="Tkacz A."/>
        </authorList>
    </citation>
    <scope>NUCLEOTIDE SEQUENCE [LARGE SCALE GENOMIC DNA]</scope>
    <source>
        <strain evidence="2 3">HU12</strain>
    </source>
</reference>
<feature type="compositionally biased region" description="Polar residues" evidence="1">
    <location>
        <begin position="55"/>
        <end position="74"/>
    </location>
</feature>
<dbReference type="RefSeq" id="WP_220339725.1">
    <property type="nucleotide sequence ID" value="NZ_JAEUAX010000005.1"/>
</dbReference>
<evidence type="ECO:0000313" key="3">
    <source>
        <dbReference type="Proteomes" id="UP000777440"/>
    </source>
</evidence>
<protein>
    <submittedName>
        <fullName evidence="2">Uncharacterized protein</fullName>
    </submittedName>
</protein>
<dbReference type="EMBL" id="JAEUAX010000005">
    <property type="protein sequence ID" value="MBW9110429.1"/>
    <property type="molecule type" value="Genomic_DNA"/>
</dbReference>
<dbReference type="Proteomes" id="UP000777440">
    <property type="component" value="Unassembled WGS sequence"/>
</dbReference>
<evidence type="ECO:0000313" key="2">
    <source>
        <dbReference type="EMBL" id="MBW9110429.1"/>
    </source>
</evidence>